<reference evidence="1 2" key="1">
    <citation type="journal article" date="2015" name="Nature">
        <title>rRNA introns, odd ribosomes, and small enigmatic genomes across a large radiation of phyla.</title>
        <authorList>
            <person name="Brown C.T."/>
            <person name="Hug L.A."/>
            <person name="Thomas B.C."/>
            <person name="Sharon I."/>
            <person name="Castelle C.J."/>
            <person name="Singh A."/>
            <person name="Wilkins M.J."/>
            <person name="Williams K.H."/>
            <person name="Banfield J.F."/>
        </authorList>
    </citation>
    <scope>NUCLEOTIDE SEQUENCE [LARGE SCALE GENOMIC DNA]</scope>
</reference>
<dbReference type="EMBL" id="LCIT01000040">
    <property type="protein sequence ID" value="KKT61033.1"/>
    <property type="molecule type" value="Genomic_DNA"/>
</dbReference>
<dbReference type="AlphaFoldDB" id="A0A0G1IPZ3"/>
<comment type="caution">
    <text evidence="1">The sequence shown here is derived from an EMBL/GenBank/DDBJ whole genome shotgun (WGS) entry which is preliminary data.</text>
</comment>
<accession>A0A0G1IPZ3</accession>
<evidence type="ECO:0000313" key="2">
    <source>
        <dbReference type="Proteomes" id="UP000033945"/>
    </source>
</evidence>
<dbReference type="Proteomes" id="UP000033945">
    <property type="component" value="Unassembled WGS sequence"/>
</dbReference>
<evidence type="ECO:0000313" key="1">
    <source>
        <dbReference type="EMBL" id="KKT61033.1"/>
    </source>
</evidence>
<sequence>MFRNERALYKDKCDLCGKDMISVFSPEKPFKVYCSPCWWSDNWDPLESGQEYDPSRNFFEQMKEVQMKSPFMNLIVGYASLVNSDYVNHAGNLKNCYLMYNGDFNENVHYSEMVTNDRDMMDASIVGESELCYEMTNGHKLYKVFFSEDCNDSHNVYFSKNLSGCANCFGAINLRNKKYYIFNKPYTKEDYEKKLKEFRLDSYVSLTDLRKKVYDFWKTIPHKFMHERHNVNVSGDYVFESKNAHFVYQGRYIENGRFIQFINLASVKDAYDYTCTMFPARICLGA</sequence>
<proteinExistence type="predicted"/>
<protein>
    <submittedName>
        <fullName evidence="1">Uncharacterized protein</fullName>
    </submittedName>
</protein>
<gene>
    <name evidence="1" type="ORF">UW55_C0040G0009</name>
</gene>
<organism evidence="1 2">
    <name type="scientific">Candidatus Giovannonibacteria bacterium GW2011_GWA2_44_26</name>
    <dbReference type="NCBI Taxonomy" id="1618648"/>
    <lineage>
        <taxon>Bacteria</taxon>
        <taxon>Candidatus Giovannoniibacteriota</taxon>
    </lineage>
</organism>
<name>A0A0G1IPZ3_9BACT</name>